<protein>
    <recommendedName>
        <fullName evidence="3">DUF4371 domain-containing protein</fullName>
    </recommendedName>
</protein>
<evidence type="ECO:0000313" key="2">
    <source>
        <dbReference type="Proteomes" id="UP001159363"/>
    </source>
</evidence>
<accession>A0ABQ9H1K7</accession>
<dbReference type="PANTHER" id="PTHR45749:SF23">
    <property type="entry name" value="ZINC FINGER MYM-TYPE PROTEIN 1-LIKE"/>
    <property type="match status" value="1"/>
</dbReference>
<name>A0ABQ9H1K7_9NEOP</name>
<comment type="caution">
    <text evidence="1">The sequence shown here is derived from an EMBL/GenBank/DDBJ whole genome shotgun (WGS) entry which is preliminary data.</text>
</comment>
<dbReference type="Proteomes" id="UP001159363">
    <property type="component" value="Chromosome 7"/>
</dbReference>
<dbReference type="PANTHER" id="PTHR45749">
    <property type="match status" value="1"/>
</dbReference>
<feature type="non-terminal residue" evidence="1">
    <location>
        <position position="433"/>
    </location>
</feature>
<organism evidence="1 2">
    <name type="scientific">Dryococelus australis</name>
    <dbReference type="NCBI Taxonomy" id="614101"/>
    <lineage>
        <taxon>Eukaryota</taxon>
        <taxon>Metazoa</taxon>
        <taxon>Ecdysozoa</taxon>
        <taxon>Arthropoda</taxon>
        <taxon>Hexapoda</taxon>
        <taxon>Insecta</taxon>
        <taxon>Pterygota</taxon>
        <taxon>Neoptera</taxon>
        <taxon>Polyneoptera</taxon>
        <taxon>Phasmatodea</taxon>
        <taxon>Verophasmatodea</taxon>
        <taxon>Anareolatae</taxon>
        <taxon>Phasmatidae</taxon>
        <taxon>Eurycanthinae</taxon>
        <taxon>Dryococelus</taxon>
    </lineage>
</organism>
<gene>
    <name evidence="1" type="ORF">PR048_022623</name>
</gene>
<evidence type="ECO:0000313" key="1">
    <source>
        <dbReference type="EMBL" id="KAJ8878156.1"/>
    </source>
</evidence>
<dbReference type="EMBL" id="JARBHB010000008">
    <property type="protein sequence ID" value="KAJ8878156.1"/>
    <property type="molecule type" value="Genomic_DNA"/>
</dbReference>
<proteinExistence type="predicted"/>
<keyword evidence="2" id="KW-1185">Reference proteome</keyword>
<reference evidence="1 2" key="1">
    <citation type="submission" date="2023-02" db="EMBL/GenBank/DDBJ databases">
        <title>LHISI_Scaffold_Assembly.</title>
        <authorList>
            <person name="Stuart O.P."/>
            <person name="Cleave R."/>
            <person name="Magrath M.J.L."/>
            <person name="Mikheyev A.S."/>
        </authorList>
    </citation>
    <scope>NUCLEOTIDE SEQUENCE [LARGE SCALE GENOMIC DNA]</scope>
    <source>
        <strain evidence="1">Daus_M_001</strain>
        <tissue evidence="1">Leg muscle</tissue>
    </source>
</reference>
<sequence>MYVPIEKSVGKVDSKLHEQYFKGVFYSKRILHRVISVMKFLGKRGFRGSSETFGSNFNGNFLGLLDLISEYDPFLRINLVTYSNPGKCHVSYLSKNICNLFIQLMLQLVENEIFAELKASKYYSISVDSSADISIQCYELALIVRITVEDSLVTTLPTWQSGCLQSTTSQNKTAQSAGTFRAIRSTFFESTRSILQSETIIINADTKLLLKTVNNTMNTDSILRYLSFSSCHNPCEKPETRSEAEDLCAIFAKVENRILTRFWTEIVQLFYKVSKGLQNITTNFNGVVLIVKWKGSETDLTCKNLKENNDLYMKSIKINICLFAIGKLVVKLSRRISTYSNYFQLSNGVLMYIATYPNIDTSPPPRLFLRVPFINASSERPFSVMRRARNYFRNSASEERLSGMVYFAMNSALLGTISFDKLIDEFAAVKSQT</sequence>
<evidence type="ECO:0008006" key="3">
    <source>
        <dbReference type="Google" id="ProtNLM"/>
    </source>
</evidence>